<gene>
    <name evidence="2" type="ORF">GCM10011289_24020</name>
</gene>
<evidence type="ECO:0000313" key="2">
    <source>
        <dbReference type="EMBL" id="GGY19774.1"/>
    </source>
</evidence>
<organism evidence="2 3">
    <name type="scientific">Paludibacterium paludis</name>
    <dbReference type="NCBI Taxonomy" id="1225769"/>
    <lineage>
        <taxon>Bacteria</taxon>
        <taxon>Pseudomonadati</taxon>
        <taxon>Pseudomonadota</taxon>
        <taxon>Betaproteobacteria</taxon>
        <taxon>Neisseriales</taxon>
        <taxon>Chromobacteriaceae</taxon>
        <taxon>Paludibacterium</taxon>
    </lineage>
</organism>
<evidence type="ECO:0000313" key="3">
    <source>
        <dbReference type="Proteomes" id="UP000645257"/>
    </source>
</evidence>
<accession>A0A918P4N5</accession>
<keyword evidence="3" id="KW-1185">Reference proteome</keyword>
<proteinExistence type="predicted"/>
<evidence type="ECO:0000259" key="1">
    <source>
        <dbReference type="Pfam" id="PF08898"/>
    </source>
</evidence>
<comment type="caution">
    <text evidence="2">The sequence shown here is derived from an EMBL/GenBank/DDBJ whole genome shotgun (WGS) entry which is preliminary data.</text>
</comment>
<feature type="domain" description="DUF1843" evidence="1">
    <location>
        <begin position="10"/>
        <end position="61"/>
    </location>
</feature>
<dbReference type="RefSeq" id="WP_189534624.1">
    <property type="nucleotide sequence ID" value="NZ_BMYX01000014.1"/>
</dbReference>
<protein>
    <recommendedName>
        <fullName evidence="1">DUF1843 domain-containing protein</fullName>
    </recommendedName>
</protein>
<sequence length="62" mass="6901">MPHASTASQPPYGVAIQQAISEGDLPAMKLLLEQSRHYLTLADELRIAVDALEQEIQRLESR</sequence>
<reference evidence="2" key="1">
    <citation type="journal article" date="2014" name="Int. J. Syst. Evol. Microbiol.">
        <title>Complete genome sequence of Corynebacterium casei LMG S-19264T (=DSM 44701T), isolated from a smear-ripened cheese.</title>
        <authorList>
            <consortium name="US DOE Joint Genome Institute (JGI-PGF)"/>
            <person name="Walter F."/>
            <person name="Albersmeier A."/>
            <person name="Kalinowski J."/>
            <person name="Ruckert C."/>
        </authorList>
    </citation>
    <scope>NUCLEOTIDE SEQUENCE</scope>
    <source>
        <strain evidence="2">KCTC 32182</strain>
    </source>
</reference>
<dbReference type="InterPro" id="IPR014994">
    <property type="entry name" value="DUF1843"/>
</dbReference>
<dbReference type="Proteomes" id="UP000645257">
    <property type="component" value="Unassembled WGS sequence"/>
</dbReference>
<reference evidence="2" key="2">
    <citation type="submission" date="2020-09" db="EMBL/GenBank/DDBJ databases">
        <authorList>
            <person name="Sun Q."/>
            <person name="Kim S."/>
        </authorList>
    </citation>
    <scope>NUCLEOTIDE SEQUENCE</scope>
    <source>
        <strain evidence="2">KCTC 32182</strain>
    </source>
</reference>
<dbReference type="EMBL" id="BMYX01000014">
    <property type="protein sequence ID" value="GGY19774.1"/>
    <property type="molecule type" value="Genomic_DNA"/>
</dbReference>
<dbReference type="AlphaFoldDB" id="A0A918P4N5"/>
<name>A0A918P4N5_9NEIS</name>
<dbReference type="Pfam" id="PF08898">
    <property type="entry name" value="DUF1843"/>
    <property type="match status" value="1"/>
</dbReference>